<gene>
    <name evidence="10" type="ORF">I6H45_02295</name>
</gene>
<dbReference type="Gene3D" id="3.40.50.300">
    <property type="entry name" value="P-loop containing nucleotide triphosphate hydrolases"/>
    <property type="match status" value="1"/>
</dbReference>
<proteinExistence type="inferred from homology"/>
<dbReference type="NCBIfam" id="TIGR04520">
    <property type="entry name" value="ECF_ATPase_1"/>
    <property type="match status" value="1"/>
</dbReference>
<feature type="domain" description="ABC transporter" evidence="9">
    <location>
        <begin position="2"/>
        <end position="245"/>
    </location>
</feature>
<dbReference type="GO" id="GO:0005524">
    <property type="term" value="F:ATP binding"/>
    <property type="evidence" value="ECO:0007669"/>
    <property type="project" value="UniProtKB-KW"/>
</dbReference>
<comment type="similarity">
    <text evidence="2">Belongs to the ABC transporter superfamily.</text>
</comment>
<dbReference type="RefSeq" id="WP_004838254.1">
    <property type="nucleotide sequence ID" value="NZ_CP066014.1"/>
</dbReference>
<sequence>MIKIENLNFSYKNNSDENENIEYTAALNDLDLSINKGEFVAILGHNGSGKSTLAKLLNGQIFPTSGDILICGMNTKDDKKIWEIREKCSMVFQNPDNQMVATTVENEVAFGPENLQIKNPELRQRVDEAIKLVGMQDYIKKSPSELSGGQKQRVSIAGVIAMLSDCIIFDEPTAMLDPKGRADVMNIIHDLNKKYKKTVVHITHYMEEAALADRIIVLNKGRKELEGSAREVFSNVKEMKDLGLTVPQVTEIAYELEKEGYEFEKLPLNIEEFLELV</sequence>
<organism evidence="10 11">
    <name type="scientific">Anaerococcus vaginalis</name>
    <dbReference type="NCBI Taxonomy" id="33037"/>
    <lineage>
        <taxon>Bacteria</taxon>
        <taxon>Bacillati</taxon>
        <taxon>Bacillota</taxon>
        <taxon>Tissierellia</taxon>
        <taxon>Tissierellales</taxon>
        <taxon>Peptoniphilaceae</taxon>
        <taxon>Anaerococcus</taxon>
    </lineage>
</organism>
<dbReference type="GO" id="GO:0016887">
    <property type="term" value="F:ATP hydrolysis activity"/>
    <property type="evidence" value="ECO:0007669"/>
    <property type="project" value="InterPro"/>
</dbReference>
<dbReference type="GO" id="GO:0043190">
    <property type="term" value="C:ATP-binding cassette (ABC) transporter complex"/>
    <property type="evidence" value="ECO:0007669"/>
    <property type="project" value="TreeGrafter"/>
</dbReference>
<evidence type="ECO:0000256" key="3">
    <source>
        <dbReference type="ARBA" id="ARBA00022448"/>
    </source>
</evidence>
<evidence type="ECO:0000256" key="2">
    <source>
        <dbReference type="ARBA" id="ARBA00005417"/>
    </source>
</evidence>
<keyword evidence="4" id="KW-1003">Cell membrane</keyword>
<dbReference type="EMBL" id="CP066014">
    <property type="protein sequence ID" value="QQB62325.1"/>
    <property type="molecule type" value="Genomic_DNA"/>
</dbReference>
<evidence type="ECO:0000256" key="5">
    <source>
        <dbReference type="ARBA" id="ARBA00022741"/>
    </source>
</evidence>
<dbReference type="PANTHER" id="PTHR43553:SF24">
    <property type="entry name" value="ENERGY-COUPLING FACTOR TRANSPORTER ATP-BINDING PROTEIN ECFA1"/>
    <property type="match status" value="1"/>
</dbReference>
<dbReference type="AlphaFoldDB" id="A0A7T4F1P3"/>
<dbReference type="PROSITE" id="PS50893">
    <property type="entry name" value="ABC_TRANSPORTER_2"/>
    <property type="match status" value="1"/>
</dbReference>
<dbReference type="PANTHER" id="PTHR43553">
    <property type="entry name" value="HEAVY METAL TRANSPORTER"/>
    <property type="match status" value="1"/>
</dbReference>
<keyword evidence="5" id="KW-0547">Nucleotide-binding</keyword>
<evidence type="ECO:0000256" key="8">
    <source>
        <dbReference type="ARBA" id="ARBA00023136"/>
    </source>
</evidence>
<dbReference type="FunFam" id="3.40.50.300:FF:000224">
    <property type="entry name" value="Energy-coupling factor transporter ATP-binding protein EcfA"/>
    <property type="match status" value="1"/>
</dbReference>
<dbReference type="InterPro" id="IPR030947">
    <property type="entry name" value="EcfA_1"/>
</dbReference>
<evidence type="ECO:0000313" key="11">
    <source>
        <dbReference type="Proteomes" id="UP000595276"/>
    </source>
</evidence>
<dbReference type="Proteomes" id="UP000595276">
    <property type="component" value="Chromosome"/>
</dbReference>
<dbReference type="GeneID" id="79021544"/>
<accession>A0A7T4F1P3</accession>
<evidence type="ECO:0000313" key="10">
    <source>
        <dbReference type="EMBL" id="QQB62325.1"/>
    </source>
</evidence>
<dbReference type="SUPFAM" id="SSF52540">
    <property type="entry name" value="P-loop containing nucleoside triphosphate hydrolases"/>
    <property type="match status" value="1"/>
</dbReference>
<evidence type="ECO:0000259" key="9">
    <source>
        <dbReference type="PROSITE" id="PS50893"/>
    </source>
</evidence>
<dbReference type="Pfam" id="PF00005">
    <property type="entry name" value="ABC_tran"/>
    <property type="match status" value="1"/>
</dbReference>
<dbReference type="GO" id="GO:0042626">
    <property type="term" value="F:ATPase-coupled transmembrane transporter activity"/>
    <property type="evidence" value="ECO:0007669"/>
    <property type="project" value="TreeGrafter"/>
</dbReference>
<evidence type="ECO:0000256" key="6">
    <source>
        <dbReference type="ARBA" id="ARBA00022840"/>
    </source>
</evidence>
<evidence type="ECO:0000256" key="1">
    <source>
        <dbReference type="ARBA" id="ARBA00004202"/>
    </source>
</evidence>
<dbReference type="InterPro" id="IPR027417">
    <property type="entry name" value="P-loop_NTPase"/>
</dbReference>
<dbReference type="InterPro" id="IPR015856">
    <property type="entry name" value="ABC_transpr_CbiO/EcfA_su"/>
</dbReference>
<keyword evidence="6" id="KW-0067">ATP-binding</keyword>
<dbReference type="InterPro" id="IPR003439">
    <property type="entry name" value="ABC_transporter-like_ATP-bd"/>
</dbReference>
<dbReference type="SMART" id="SM00382">
    <property type="entry name" value="AAA"/>
    <property type="match status" value="1"/>
</dbReference>
<keyword evidence="3" id="KW-0813">Transport</keyword>
<comment type="subcellular location">
    <subcellularLocation>
        <location evidence="1">Cell membrane</location>
        <topology evidence="1">Peripheral membrane protein</topology>
    </subcellularLocation>
</comment>
<keyword evidence="8" id="KW-0472">Membrane</keyword>
<name>A0A7T4F1P3_9FIRM</name>
<dbReference type="KEGG" id="avg:I6H45_02295"/>
<dbReference type="InterPro" id="IPR017871">
    <property type="entry name" value="ABC_transporter-like_CS"/>
</dbReference>
<evidence type="ECO:0000256" key="4">
    <source>
        <dbReference type="ARBA" id="ARBA00022475"/>
    </source>
</evidence>
<protein>
    <submittedName>
        <fullName evidence="10">Energy-coupling factor transporter ATPase</fullName>
    </submittedName>
</protein>
<dbReference type="InterPro" id="IPR003593">
    <property type="entry name" value="AAA+_ATPase"/>
</dbReference>
<dbReference type="InterPro" id="IPR050095">
    <property type="entry name" value="ECF_ABC_transporter_ATP-bd"/>
</dbReference>
<keyword evidence="7" id="KW-1278">Translocase</keyword>
<dbReference type="PROSITE" id="PS00211">
    <property type="entry name" value="ABC_TRANSPORTER_1"/>
    <property type="match status" value="1"/>
</dbReference>
<evidence type="ECO:0000256" key="7">
    <source>
        <dbReference type="ARBA" id="ARBA00022967"/>
    </source>
</evidence>
<reference evidence="10 11" key="1">
    <citation type="submission" date="2020-12" db="EMBL/GenBank/DDBJ databases">
        <title>FDA dAtabase for Regulatory Grade micrObial Sequences (FDA-ARGOS): Supporting development and validation of Infectious Disease Dx tests.</title>
        <authorList>
            <person name="Sproer C."/>
            <person name="Gronow S."/>
            <person name="Severitt S."/>
            <person name="Schroder I."/>
            <person name="Tallon L."/>
            <person name="Sadzewicz L."/>
            <person name="Zhao X."/>
            <person name="Boylan J."/>
            <person name="Ott S."/>
            <person name="Bowen H."/>
            <person name="Vavikolanu K."/>
            <person name="Mehta A."/>
            <person name="Aluvathingal J."/>
            <person name="Nadendla S."/>
            <person name="Lowell S."/>
            <person name="Myers T."/>
            <person name="Yan Y."/>
            <person name="Sichtig H."/>
        </authorList>
    </citation>
    <scope>NUCLEOTIDE SEQUENCE [LARGE SCALE GENOMIC DNA]</scope>
    <source>
        <strain evidence="10 11">FDAARGOS_988</strain>
    </source>
</reference>
<dbReference type="CDD" id="cd03225">
    <property type="entry name" value="ABC_cobalt_CbiO_domain1"/>
    <property type="match status" value="1"/>
</dbReference>